<dbReference type="CDD" id="cd02585">
    <property type="entry name" value="HAD_PMM"/>
    <property type="match status" value="1"/>
</dbReference>
<dbReference type="Pfam" id="PF03332">
    <property type="entry name" value="PMM"/>
    <property type="match status" value="1"/>
</dbReference>
<comment type="similarity">
    <text evidence="3 10">Belongs to the eukaryotic PMM family.</text>
</comment>
<evidence type="ECO:0000256" key="9">
    <source>
        <dbReference type="ARBA" id="ARBA00023235"/>
    </source>
</evidence>
<dbReference type="SFLD" id="SFLDG01143">
    <property type="entry name" value="C2.B.3:_Phosphomannomutase_Lik"/>
    <property type="match status" value="1"/>
</dbReference>
<evidence type="ECO:0000256" key="3">
    <source>
        <dbReference type="ARBA" id="ARBA00009736"/>
    </source>
</evidence>
<dbReference type="SFLD" id="SFLDG01140">
    <property type="entry name" value="C2.B:_Phosphomannomutase_and_P"/>
    <property type="match status" value="1"/>
</dbReference>
<keyword evidence="6 10" id="KW-0963">Cytoplasm</keyword>
<name>A0ABN7ACN3_9HEMI</name>
<dbReference type="SFLD" id="SFLDF00445">
    <property type="entry name" value="alpha-phosphomannomutase"/>
    <property type="match status" value="1"/>
</dbReference>
<dbReference type="InterPro" id="IPR005002">
    <property type="entry name" value="PMM"/>
</dbReference>
<dbReference type="EC" id="5.4.2.8" evidence="5 10"/>
<dbReference type="PANTHER" id="PTHR10466">
    <property type="entry name" value="PHOSPHOMANNOMUTASE"/>
    <property type="match status" value="1"/>
</dbReference>
<evidence type="ECO:0000256" key="2">
    <source>
        <dbReference type="ARBA" id="ARBA00004699"/>
    </source>
</evidence>
<evidence type="ECO:0000313" key="12">
    <source>
        <dbReference type="Proteomes" id="UP001307889"/>
    </source>
</evidence>
<gene>
    <name evidence="11" type="ORF">NTJ_01410</name>
</gene>
<keyword evidence="9 10" id="KW-0413">Isomerase</keyword>
<dbReference type="Gene3D" id="3.40.50.1000">
    <property type="entry name" value="HAD superfamily/HAD-like"/>
    <property type="match status" value="1"/>
</dbReference>
<evidence type="ECO:0000256" key="4">
    <source>
        <dbReference type="ARBA" id="ARBA00011738"/>
    </source>
</evidence>
<evidence type="ECO:0000256" key="10">
    <source>
        <dbReference type="RuleBase" id="RU361118"/>
    </source>
</evidence>
<dbReference type="Gene3D" id="3.30.1240.20">
    <property type="match status" value="1"/>
</dbReference>
<reference evidence="11 12" key="1">
    <citation type="submission" date="2023-09" db="EMBL/GenBank/DDBJ databases">
        <title>Nesidiocoris tenuis whole genome shotgun sequence.</title>
        <authorList>
            <person name="Shibata T."/>
            <person name="Shimoda M."/>
            <person name="Kobayashi T."/>
            <person name="Uehara T."/>
        </authorList>
    </citation>
    <scope>NUCLEOTIDE SEQUENCE [LARGE SCALE GENOMIC DNA]</scope>
    <source>
        <strain evidence="11 12">Japan</strain>
    </source>
</reference>
<dbReference type="InterPro" id="IPR023214">
    <property type="entry name" value="HAD_sf"/>
</dbReference>
<dbReference type="EMBL" id="AP028909">
    <property type="protein sequence ID" value="BES88605.1"/>
    <property type="molecule type" value="Genomic_DNA"/>
</dbReference>
<evidence type="ECO:0000256" key="6">
    <source>
        <dbReference type="ARBA" id="ARBA00022490"/>
    </source>
</evidence>
<keyword evidence="7" id="KW-0479">Metal-binding</keyword>
<evidence type="ECO:0000256" key="5">
    <source>
        <dbReference type="ARBA" id="ARBA00012730"/>
    </source>
</evidence>
<dbReference type="InterPro" id="IPR006379">
    <property type="entry name" value="HAD-SF_hydro_IIB"/>
</dbReference>
<protein>
    <recommendedName>
        <fullName evidence="5 10">Phosphomannomutase</fullName>
        <ecNumber evidence="5 10">5.4.2.8</ecNumber>
    </recommendedName>
</protein>
<sequence>MPSIPGTLCLFDVDGTITESRQVIKAPTLAFLSEFSEKVTIGLVGGSDYAKALEQLNGEENCRIFEFIFSENGLVARRKGELIAEQNIAKFLGEELVQDLINFSLGYMSQLKLPVKRGTFIEYRSGLINICPVGRSCSQQERKEFAKFDEEHHIRRKFVEALKERFSDTPLTFSIGGEISIDAYPKGWDKTYCLRYLDEFPTIHFFGDKTDPGGNDHEIFSSPRVIGHKVTSPEDTVKQLVQLFN</sequence>
<proteinExistence type="inferred from homology"/>
<evidence type="ECO:0000313" key="11">
    <source>
        <dbReference type="EMBL" id="BES88605.1"/>
    </source>
</evidence>
<comment type="function">
    <text evidence="10">Involved in the synthesis of the GDP-mannose and dolichol-phosphate-mannose required for a number of critical mannosyl transfer reactions.</text>
</comment>
<evidence type="ECO:0000256" key="8">
    <source>
        <dbReference type="ARBA" id="ARBA00022842"/>
    </source>
</evidence>
<comment type="pathway">
    <text evidence="2 10">Nucleotide-sugar biosynthesis; GDP-alpha-D-mannose biosynthesis; alpha-D-mannose 1-phosphate from D-fructose 6-phosphate: step 2/2.</text>
</comment>
<evidence type="ECO:0000256" key="1">
    <source>
        <dbReference type="ARBA" id="ARBA00004496"/>
    </source>
</evidence>
<organism evidence="11 12">
    <name type="scientific">Nesidiocoris tenuis</name>
    <dbReference type="NCBI Taxonomy" id="355587"/>
    <lineage>
        <taxon>Eukaryota</taxon>
        <taxon>Metazoa</taxon>
        <taxon>Ecdysozoa</taxon>
        <taxon>Arthropoda</taxon>
        <taxon>Hexapoda</taxon>
        <taxon>Insecta</taxon>
        <taxon>Pterygota</taxon>
        <taxon>Neoptera</taxon>
        <taxon>Paraneoptera</taxon>
        <taxon>Hemiptera</taxon>
        <taxon>Heteroptera</taxon>
        <taxon>Panheteroptera</taxon>
        <taxon>Cimicomorpha</taxon>
        <taxon>Miridae</taxon>
        <taxon>Dicyphina</taxon>
        <taxon>Nesidiocoris</taxon>
    </lineage>
</organism>
<keyword evidence="12" id="KW-1185">Reference proteome</keyword>
<comment type="catalytic activity">
    <reaction evidence="10">
        <text>alpha-D-mannose 1-phosphate = D-mannose 6-phosphate</text>
        <dbReference type="Rhea" id="RHEA:11140"/>
        <dbReference type="ChEBI" id="CHEBI:58409"/>
        <dbReference type="ChEBI" id="CHEBI:58735"/>
        <dbReference type="EC" id="5.4.2.8"/>
    </reaction>
</comment>
<dbReference type="SFLD" id="SFLDS00003">
    <property type="entry name" value="Haloacid_Dehalogenase"/>
    <property type="match status" value="1"/>
</dbReference>
<comment type="subcellular location">
    <subcellularLocation>
        <location evidence="1 10">Cytoplasm</location>
    </subcellularLocation>
</comment>
<dbReference type="InterPro" id="IPR043169">
    <property type="entry name" value="PMM_cap"/>
</dbReference>
<dbReference type="NCBIfam" id="TIGR01484">
    <property type="entry name" value="HAD-SF-IIB"/>
    <property type="match status" value="1"/>
</dbReference>
<evidence type="ECO:0000256" key="7">
    <source>
        <dbReference type="ARBA" id="ARBA00022723"/>
    </source>
</evidence>
<comment type="subunit">
    <text evidence="4 10">Homodimer.</text>
</comment>
<keyword evidence="8" id="KW-0460">Magnesium</keyword>
<accession>A0ABN7ACN3</accession>
<dbReference type="InterPro" id="IPR036412">
    <property type="entry name" value="HAD-like_sf"/>
</dbReference>
<dbReference type="Proteomes" id="UP001307889">
    <property type="component" value="Chromosome 1"/>
</dbReference>
<dbReference type="SUPFAM" id="SSF56784">
    <property type="entry name" value="HAD-like"/>
    <property type="match status" value="1"/>
</dbReference>
<dbReference type="PANTHER" id="PTHR10466:SF0">
    <property type="entry name" value="PHOSPHOMANNOMUTASE"/>
    <property type="match status" value="1"/>
</dbReference>